<proteinExistence type="predicted"/>
<feature type="region of interest" description="Disordered" evidence="1">
    <location>
        <begin position="359"/>
        <end position="396"/>
    </location>
</feature>
<reference evidence="2" key="1">
    <citation type="submission" date="2019-02" db="EMBL/GenBank/DDBJ databases">
        <authorList>
            <person name="Gruber-Vodicka R. H."/>
            <person name="Seah K. B. B."/>
        </authorList>
    </citation>
    <scope>NUCLEOTIDE SEQUENCE</scope>
    <source>
        <strain evidence="3">BECK_S1320</strain>
        <strain evidence="2">BECK_S1321</strain>
    </source>
</reference>
<evidence type="ECO:0000313" key="3">
    <source>
        <dbReference type="EMBL" id="VFK43610.1"/>
    </source>
</evidence>
<name>A0A450YBC7_9GAMM</name>
<accession>A0A450YBC7</accession>
<evidence type="ECO:0000256" key="1">
    <source>
        <dbReference type="SAM" id="MobiDB-lite"/>
    </source>
</evidence>
<organism evidence="2">
    <name type="scientific">Candidatus Kentrum sp. SD</name>
    <dbReference type="NCBI Taxonomy" id="2126332"/>
    <lineage>
        <taxon>Bacteria</taxon>
        <taxon>Pseudomonadati</taxon>
        <taxon>Pseudomonadota</taxon>
        <taxon>Gammaproteobacteria</taxon>
        <taxon>Candidatus Kentrum</taxon>
    </lineage>
</organism>
<dbReference type="EMBL" id="CAADFU010000027">
    <property type="protein sequence ID" value="VFK43610.1"/>
    <property type="molecule type" value="Genomic_DNA"/>
</dbReference>
<feature type="compositionally biased region" description="Basic and acidic residues" evidence="1">
    <location>
        <begin position="374"/>
        <end position="383"/>
    </location>
</feature>
<dbReference type="AlphaFoldDB" id="A0A450YBC7"/>
<sequence length="396" mass="45644">MSLQLSYMEKLTELIRQSPPAPLEEVLRARLTEDHSEVHGIISPSLTRDEPDANLLLYYIYDALDDEPVSREYLRRAVTHLASAALLDPEPDLDYVSAMGRLVGYTHVRDSEPLAESLRFQFLGLLEFGLPLPLKDIMKLRGLELARACHLLDIFLAVTPPLWEGEDRHRRLMATFRQAASDIRETPDLEHFRLFLLLFRAMIKLAPEFAGAEALPEMCRVVETVFERVPEKLSTRIRHAWLGTCWEFGVLLNDEEYAHWKKRFVEGLYQQSIAEDRRRPAFAEIFRDSLEELEFDESRGIISSVLEQAEFANLIRLEPVAPIDADAGKQRRRRSRDSKGIYFERAEAFHAEQKATMPMSVQAPQEAYSPNHAYSDRIRRLSEPRPLSATENHPVH</sequence>
<evidence type="ECO:0000313" key="2">
    <source>
        <dbReference type="EMBL" id="VFK38842.1"/>
    </source>
</evidence>
<protein>
    <submittedName>
        <fullName evidence="2">Uncharacterized protein</fullName>
    </submittedName>
</protein>
<gene>
    <name evidence="3" type="ORF">BECKSD772E_GA0070983_102727</name>
    <name evidence="2" type="ORF">BECKSD772F_GA0070984_102827</name>
</gene>
<dbReference type="EMBL" id="CAADFR010000028">
    <property type="protein sequence ID" value="VFK38842.1"/>
    <property type="molecule type" value="Genomic_DNA"/>
</dbReference>